<dbReference type="InterPro" id="IPR036265">
    <property type="entry name" value="HIT-like_sf"/>
</dbReference>
<name>A0A7W9ZVR3_RHILE</name>
<sequence length="234" mass="26684">MPATISTHAWRISAQRRPAARHPFVLVGFASDHREAENESRSISRIAVAALAKLLILRRRNVPLRKRKRRRLQIPPQFHVAETAGWLVNHRMNSALPGYLMISCKTDTTDLSDLSEKALGEFGPLLARTQKALKQDLNAQRVYIGRYGHSPGYPIHFHVIPIYDWVEELFWKDGRYRLLENFAEGPGETATDGAELTLFVWREFCERAVPPPVRGPSVSEVITLLREVMRFPAP</sequence>
<dbReference type="Proteomes" id="UP000517187">
    <property type="component" value="Unassembled WGS sequence"/>
</dbReference>
<dbReference type="AlphaFoldDB" id="A0A7W9ZVR3"/>
<dbReference type="Pfam" id="PF01230">
    <property type="entry name" value="HIT"/>
    <property type="match status" value="1"/>
</dbReference>
<dbReference type="GO" id="GO:0016787">
    <property type="term" value="F:hydrolase activity"/>
    <property type="evidence" value="ECO:0007669"/>
    <property type="project" value="UniProtKB-KW"/>
</dbReference>
<dbReference type="EMBL" id="JACIIJ010000007">
    <property type="protein sequence ID" value="MBB6222577.1"/>
    <property type="molecule type" value="Genomic_DNA"/>
</dbReference>
<evidence type="ECO:0000313" key="3">
    <source>
        <dbReference type="Proteomes" id="UP000517187"/>
    </source>
</evidence>
<proteinExistence type="predicted"/>
<organism evidence="2 3">
    <name type="scientific">Rhizobium leguminosarum</name>
    <dbReference type="NCBI Taxonomy" id="384"/>
    <lineage>
        <taxon>Bacteria</taxon>
        <taxon>Pseudomonadati</taxon>
        <taxon>Pseudomonadota</taxon>
        <taxon>Alphaproteobacteria</taxon>
        <taxon>Hyphomicrobiales</taxon>
        <taxon>Rhizobiaceae</taxon>
        <taxon>Rhizobium/Agrobacterium group</taxon>
        <taxon>Rhizobium</taxon>
    </lineage>
</organism>
<evidence type="ECO:0000259" key="1">
    <source>
        <dbReference type="Pfam" id="PF01230"/>
    </source>
</evidence>
<feature type="domain" description="HIT" evidence="1">
    <location>
        <begin position="77"/>
        <end position="162"/>
    </location>
</feature>
<dbReference type="InterPro" id="IPR011146">
    <property type="entry name" value="HIT-like"/>
</dbReference>
<gene>
    <name evidence="2" type="ORF">GGE66_003561</name>
</gene>
<accession>A0A7W9ZVR3</accession>
<protein>
    <submittedName>
        <fullName evidence="2">Diadenosine tetraphosphate (Ap4A) HIT family hydrolase</fullName>
    </submittedName>
</protein>
<keyword evidence="2" id="KW-0378">Hydrolase</keyword>
<evidence type="ECO:0000313" key="2">
    <source>
        <dbReference type="EMBL" id="MBB6222577.1"/>
    </source>
</evidence>
<dbReference type="SUPFAM" id="SSF54197">
    <property type="entry name" value="HIT-like"/>
    <property type="match status" value="1"/>
</dbReference>
<comment type="caution">
    <text evidence="2">The sequence shown here is derived from an EMBL/GenBank/DDBJ whole genome shotgun (WGS) entry which is preliminary data.</text>
</comment>
<dbReference type="Gene3D" id="3.30.428.10">
    <property type="entry name" value="HIT-like"/>
    <property type="match status" value="1"/>
</dbReference>
<reference evidence="2 3" key="1">
    <citation type="submission" date="2020-08" db="EMBL/GenBank/DDBJ databases">
        <title>Genomic Encyclopedia of Type Strains, Phase IV (KMG-V): Genome sequencing to study the core and pangenomes of soil and plant-associated prokaryotes.</title>
        <authorList>
            <person name="Whitman W."/>
        </authorList>
    </citation>
    <scope>NUCLEOTIDE SEQUENCE [LARGE SCALE GENOMIC DNA]</scope>
    <source>
        <strain evidence="2 3">SEMIA 4011</strain>
    </source>
</reference>